<dbReference type="Proteomes" id="UP001256646">
    <property type="component" value="Unassembled WGS sequence"/>
</dbReference>
<dbReference type="EMBL" id="JAVJAN010000033">
    <property type="protein sequence ID" value="MDR5588240.1"/>
    <property type="molecule type" value="Genomic_DNA"/>
</dbReference>
<dbReference type="Pfam" id="PF01473">
    <property type="entry name" value="Choline_bind_1"/>
    <property type="match status" value="1"/>
</dbReference>
<dbReference type="Pfam" id="PF19127">
    <property type="entry name" value="Choline_bind_3"/>
    <property type="match status" value="1"/>
</dbReference>
<protein>
    <submittedName>
        <fullName evidence="5">Cell wall-binding protein</fullName>
    </submittedName>
</protein>
<evidence type="ECO:0000313" key="6">
    <source>
        <dbReference type="Proteomes" id="UP001256646"/>
    </source>
</evidence>
<evidence type="ECO:0000256" key="3">
    <source>
        <dbReference type="SAM" id="MobiDB-lite"/>
    </source>
</evidence>
<evidence type="ECO:0000256" key="1">
    <source>
        <dbReference type="ARBA" id="ARBA00022737"/>
    </source>
</evidence>
<feature type="repeat" description="Cell wall-binding" evidence="2">
    <location>
        <begin position="127"/>
        <end position="146"/>
    </location>
</feature>
<keyword evidence="6" id="KW-1185">Reference proteome</keyword>
<keyword evidence="4" id="KW-0732">Signal</keyword>
<dbReference type="InterPro" id="IPR018337">
    <property type="entry name" value="Cell_wall/Cho-bd_repeat"/>
</dbReference>
<feature type="region of interest" description="Disordered" evidence="3">
    <location>
        <begin position="60"/>
        <end position="100"/>
    </location>
</feature>
<organism evidence="5 6">
    <name type="scientific">Clostridium aquiflavi</name>
    <dbReference type="NCBI Taxonomy" id="3073603"/>
    <lineage>
        <taxon>Bacteria</taxon>
        <taxon>Bacillati</taxon>
        <taxon>Bacillota</taxon>
        <taxon>Clostridia</taxon>
        <taxon>Eubacteriales</taxon>
        <taxon>Clostridiaceae</taxon>
        <taxon>Clostridium</taxon>
    </lineage>
</organism>
<dbReference type="RefSeq" id="WP_309556714.1">
    <property type="nucleotide sequence ID" value="NZ_JAVJAN010000033.1"/>
</dbReference>
<proteinExistence type="predicted"/>
<comment type="caution">
    <text evidence="5">The sequence shown here is derived from an EMBL/GenBank/DDBJ whole genome shotgun (WGS) entry which is preliminary data.</text>
</comment>
<accession>A0ABU1EIL4</accession>
<name>A0ABU1EIL4_9CLOT</name>
<reference evidence="5 6" key="1">
    <citation type="submission" date="2023-09" db="EMBL/GenBank/DDBJ databases">
        <authorList>
            <person name="Zhai L."/>
        </authorList>
    </citation>
    <scope>NUCLEOTIDE SEQUENCE [LARGE SCALE GENOMIC DNA]</scope>
    <source>
        <strain evidence="5 6">5 N-1</strain>
    </source>
</reference>
<sequence>MKKRKIIVILSLILCINSIPTTVFASQSTNPEKIKLVEENKVLTESNLLKNESKKELDLDTKDVKDIKEKDTKEKEDKHNNTDVSSQKSDKDEEKEDEPLKEELHTIGWKEKYGSWYYYEFKNQLVKNEWKNIFGKWYYFNNDGAMQKGMQNINGTTYYFNNNGEMLTGWQLVNEKWYCFSESGKIEYGWKKLKEKWYYLDRNIGVMLSNEEKIIDGKNYRFNADGTLAENTWYDSYKYSQFNGECVNIYGDYSHSNTNYNIFKYMTNTYNQVSVHDEAIRLHGGIESNNCVYFLSEVLRRNGFNISTYTANVAQLESQLKNKGFVACYDLNQLKPGDIVFTKNNSHVYTFMCWADGWNSYIADNQRKKFGDNVVHKRNVKDYDPRYDTDPSTHFYYYPY</sequence>
<dbReference type="SUPFAM" id="SSF69360">
    <property type="entry name" value="Cell wall binding repeat"/>
    <property type="match status" value="1"/>
</dbReference>
<gene>
    <name evidence="5" type="ORF">RGC78_12260</name>
</gene>
<feature type="signal peptide" evidence="4">
    <location>
        <begin position="1"/>
        <end position="25"/>
    </location>
</feature>
<feature type="chain" id="PRO_5046157017" evidence="4">
    <location>
        <begin position="26"/>
        <end position="400"/>
    </location>
</feature>
<dbReference type="Gene3D" id="3.90.1720.10">
    <property type="entry name" value="endopeptidase domain like (from Nostoc punctiforme)"/>
    <property type="match status" value="1"/>
</dbReference>
<feature type="repeat" description="Cell wall-binding" evidence="2">
    <location>
        <begin position="147"/>
        <end position="166"/>
    </location>
</feature>
<evidence type="ECO:0000256" key="2">
    <source>
        <dbReference type="PROSITE-ProRule" id="PRU00591"/>
    </source>
</evidence>
<evidence type="ECO:0000256" key="4">
    <source>
        <dbReference type="SAM" id="SignalP"/>
    </source>
</evidence>
<keyword evidence="1" id="KW-0677">Repeat</keyword>
<dbReference type="PROSITE" id="PS51170">
    <property type="entry name" value="CW"/>
    <property type="match status" value="2"/>
</dbReference>
<dbReference type="Gene3D" id="2.10.270.10">
    <property type="entry name" value="Cholin Binding"/>
    <property type="match status" value="1"/>
</dbReference>
<evidence type="ECO:0000313" key="5">
    <source>
        <dbReference type="EMBL" id="MDR5588240.1"/>
    </source>
</evidence>
<feature type="compositionally biased region" description="Basic and acidic residues" evidence="3">
    <location>
        <begin position="60"/>
        <end position="81"/>
    </location>
</feature>